<evidence type="ECO:0000256" key="5">
    <source>
        <dbReference type="PROSITE-ProRule" id="PRU00309"/>
    </source>
</evidence>
<dbReference type="OrthoDB" id="7312725at2759"/>
<dbReference type="InterPro" id="IPR038441">
    <property type="entry name" value="THAP_Znf_sf"/>
</dbReference>
<dbReference type="PROSITE" id="PS50950">
    <property type="entry name" value="ZF_THAP"/>
    <property type="match status" value="1"/>
</dbReference>
<keyword evidence="2 5" id="KW-0863">Zinc-finger</keyword>
<dbReference type="AlphaFoldDB" id="A0A7J5XYY9"/>
<accession>A0A7J5XYY9</accession>
<dbReference type="Gene3D" id="6.20.210.20">
    <property type="entry name" value="THAP domain"/>
    <property type="match status" value="1"/>
</dbReference>
<dbReference type="PANTHER" id="PTHR47696">
    <property type="entry name" value="THAP DOMAIN-CONTAINING PROTEIN 2"/>
    <property type="match status" value="1"/>
</dbReference>
<evidence type="ECO:0000256" key="1">
    <source>
        <dbReference type="ARBA" id="ARBA00022723"/>
    </source>
</evidence>
<protein>
    <recommendedName>
        <fullName evidence="6">THAP-type domain-containing protein</fullName>
    </recommendedName>
</protein>
<organism evidence="7 8">
    <name type="scientific">Dissostichus mawsoni</name>
    <name type="common">Antarctic cod</name>
    <dbReference type="NCBI Taxonomy" id="36200"/>
    <lineage>
        <taxon>Eukaryota</taxon>
        <taxon>Metazoa</taxon>
        <taxon>Chordata</taxon>
        <taxon>Craniata</taxon>
        <taxon>Vertebrata</taxon>
        <taxon>Euteleostomi</taxon>
        <taxon>Actinopterygii</taxon>
        <taxon>Neopterygii</taxon>
        <taxon>Teleostei</taxon>
        <taxon>Neoteleostei</taxon>
        <taxon>Acanthomorphata</taxon>
        <taxon>Eupercaria</taxon>
        <taxon>Perciformes</taxon>
        <taxon>Notothenioidei</taxon>
        <taxon>Nototheniidae</taxon>
        <taxon>Dissostichus</taxon>
    </lineage>
</organism>
<reference evidence="7 8" key="1">
    <citation type="submission" date="2020-03" db="EMBL/GenBank/DDBJ databases">
        <title>Dissostichus mawsoni Genome sequencing and assembly.</title>
        <authorList>
            <person name="Park H."/>
        </authorList>
    </citation>
    <scope>NUCLEOTIDE SEQUENCE [LARGE SCALE GENOMIC DNA]</scope>
    <source>
        <strain evidence="7">DM0001</strain>
        <tissue evidence="7">Muscle</tissue>
    </source>
</reference>
<dbReference type="SMART" id="SM00980">
    <property type="entry name" value="THAP"/>
    <property type="match status" value="1"/>
</dbReference>
<sequence>MTFVQPTDALITVVWKQEPVESPFTFPKTGERRRQWEVALRRDGFVSSGRTLLCSEHFRSEDFDRTGQTVRLKDGVVPTIFNFPAHLQRVCVSLANKNS</sequence>
<evidence type="ECO:0000256" key="3">
    <source>
        <dbReference type="ARBA" id="ARBA00022833"/>
    </source>
</evidence>
<evidence type="ECO:0000313" key="8">
    <source>
        <dbReference type="Proteomes" id="UP000518266"/>
    </source>
</evidence>
<dbReference type="Pfam" id="PF05485">
    <property type="entry name" value="THAP"/>
    <property type="match status" value="1"/>
</dbReference>
<dbReference type="PANTHER" id="PTHR47696:SF1">
    <property type="entry name" value="THAP DOMAIN-CONTAINING PROTEIN 2"/>
    <property type="match status" value="1"/>
</dbReference>
<evidence type="ECO:0000259" key="6">
    <source>
        <dbReference type="PROSITE" id="PS50950"/>
    </source>
</evidence>
<keyword evidence="4 5" id="KW-0238">DNA-binding</keyword>
<dbReference type="GO" id="GO:0008270">
    <property type="term" value="F:zinc ion binding"/>
    <property type="evidence" value="ECO:0007669"/>
    <property type="project" value="UniProtKB-KW"/>
</dbReference>
<name>A0A7J5XYY9_DISMA</name>
<dbReference type="Proteomes" id="UP000518266">
    <property type="component" value="Unassembled WGS sequence"/>
</dbReference>
<evidence type="ECO:0000256" key="4">
    <source>
        <dbReference type="ARBA" id="ARBA00023125"/>
    </source>
</evidence>
<evidence type="ECO:0000256" key="2">
    <source>
        <dbReference type="ARBA" id="ARBA00022771"/>
    </source>
</evidence>
<dbReference type="GO" id="GO:0003677">
    <property type="term" value="F:DNA binding"/>
    <property type="evidence" value="ECO:0007669"/>
    <property type="project" value="UniProtKB-UniRule"/>
</dbReference>
<keyword evidence="3" id="KW-0862">Zinc</keyword>
<dbReference type="EMBL" id="JAAKFY010000019">
    <property type="protein sequence ID" value="KAF3842336.1"/>
    <property type="molecule type" value="Genomic_DNA"/>
</dbReference>
<keyword evidence="8" id="KW-1185">Reference proteome</keyword>
<keyword evidence="1" id="KW-0479">Metal-binding</keyword>
<dbReference type="SUPFAM" id="SSF57716">
    <property type="entry name" value="Glucocorticoid receptor-like (DNA-binding domain)"/>
    <property type="match status" value="1"/>
</dbReference>
<gene>
    <name evidence="7" type="ORF">F7725_024287</name>
</gene>
<dbReference type="InterPro" id="IPR026521">
    <property type="entry name" value="THAP2"/>
</dbReference>
<dbReference type="SMART" id="SM00692">
    <property type="entry name" value="DM3"/>
    <property type="match status" value="1"/>
</dbReference>
<feature type="non-terminal residue" evidence="7">
    <location>
        <position position="1"/>
    </location>
</feature>
<evidence type="ECO:0000313" key="7">
    <source>
        <dbReference type="EMBL" id="KAF3842336.1"/>
    </source>
</evidence>
<feature type="domain" description="THAP-type" evidence="6">
    <location>
        <begin position="1"/>
        <end position="81"/>
    </location>
</feature>
<proteinExistence type="predicted"/>
<comment type="caution">
    <text evidence="7">The sequence shown here is derived from an EMBL/GenBank/DDBJ whole genome shotgun (WGS) entry which is preliminary data.</text>
</comment>
<dbReference type="InterPro" id="IPR006612">
    <property type="entry name" value="THAP_Znf"/>
</dbReference>